<dbReference type="Pfam" id="PF03308">
    <property type="entry name" value="MeaB"/>
    <property type="match status" value="1"/>
</dbReference>
<dbReference type="Proteomes" id="UP001649381">
    <property type="component" value="Unassembled WGS sequence"/>
</dbReference>
<evidence type="ECO:0000256" key="1">
    <source>
        <dbReference type="ARBA" id="ARBA00009625"/>
    </source>
</evidence>
<dbReference type="Gene3D" id="3.40.50.300">
    <property type="entry name" value="P-loop containing nucleotide triphosphate hydrolases"/>
    <property type="match status" value="1"/>
</dbReference>
<protein>
    <submittedName>
        <fullName evidence="6">Methylmalonyl Co-A mutase-associated GTPase MeaB</fullName>
    </submittedName>
</protein>
<keyword evidence="4" id="KW-0342">GTP-binding</keyword>
<evidence type="ECO:0000256" key="5">
    <source>
        <dbReference type="ARBA" id="ARBA00023186"/>
    </source>
</evidence>
<dbReference type="PANTHER" id="PTHR43087">
    <property type="entry name" value="LYSINE/ARGININE/ORNITHINE TRANSPORT SYSTEM KINASE"/>
    <property type="match status" value="1"/>
</dbReference>
<name>A0ABS9H530_9BACL</name>
<comment type="similarity">
    <text evidence="1">Belongs to the SIMIBI class G3E GTPase family. ArgK/MeaB subfamily.</text>
</comment>
<dbReference type="InterPro" id="IPR027417">
    <property type="entry name" value="P-loop_NTPase"/>
</dbReference>
<proteinExistence type="inferred from homology"/>
<reference evidence="6 7" key="1">
    <citation type="submission" date="2022-01" db="EMBL/GenBank/DDBJ databases">
        <title>Alkalihalobacillus sp. EGI L200015, a novel bacterium isolated from a salt lake sediment.</title>
        <authorList>
            <person name="Gao L."/>
            <person name="Fang B.-Z."/>
            <person name="Li W.-J."/>
        </authorList>
    </citation>
    <scope>NUCLEOTIDE SEQUENCE [LARGE SCALE GENOMIC DNA]</scope>
    <source>
        <strain evidence="6 7">KCTC 12718</strain>
    </source>
</reference>
<evidence type="ECO:0000256" key="4">
    <source>
        <dbReference type="ARBA" id="ARBA00023134"/>
    </source>
</evidence>
<evidence type="ECO:0000256" key="2">
    <source>
        <dbReference type="ARBA" id="ARBA00022741"/>
    </source>
</evidence>
<dbReference type="InterPro" id="IPR052040">
    <property type="entry name" value="GTPase/Isobutyryl-CoA_mutase"/>
</dbReference>
<dbReference type="SUPFAM" id="SSF52540">
    <property type="entry name" value="P-loop containing nucleoside triphosphate hydrolases"/>
    <property type="match status" value="1"/>
</dbReference>
<organism evidence="6 7">
    <name type="scientific">Pseudalkalibacillus berkeleyi</name>
    <dbReference type="NCBI Taxonomy" id="1069813"/>
    <lineage>
        <taxon>Bacteria</taxon>
        <taxon>Bacillati</taxon>
        <taxon>Bacillota</taxon>
        <taxon>Bacilli</taxon>
        <taxon>Bacillales</taxon>
        <taxon>Fictibacillaceae</taxon>
        <taxon>Pseudalkalibacillus</taxon>
    </lineage>
</organism>
<dbReference type="InterPro" id="IPR005129">
    <property type="entry name" value="GTPase_ArgK"/>
</dbReference>
<evidence type="ECO:0000313" key="6">
    <source>
        <dbReference type="EMBL" id="MCF6138937.1"/>
    </source>
</evidence>
<evidence type="ECO:0000313" key="7">
    <source>
        <dbReference type="Proteomes" id="UP001649381"/>
    </source>
</evidence>
<dbReference type="NCBIfam" id="TIGR00750">
    <property type="entry name" value="lao"/>
    <property type="match status" value="1"/>
</dbReference>
<evidence type="ECO:0000256" key="3">
    <source>
        <dbReference type="ARBA" id="ARBA00022801"/>
    </source>
</evidence>
<gene>
    <name evidence="6" type="primary">meaB</name>
    <name evidence="6" type="ORF">L2716_14455</name>
</gene>
<keyword evidence="5" id="KW-0143">Chaperone</keyword>
<keyword evidence="2" id="KW-0547">Nucleotide-binding</keyword>
<keyword evidence="3" id="KW-0378">Hydrolase</keyword>
<sequence>MHDLAKKLIDKDMRALARGISYLENDHDDKLDILKDVHDQGKGAHIIGITGSPGAGKSSLVNRFIQYLRSKKLTVGIVAVDPTSPFSGGALLGDRVRMAEHFTDPGVYIRSMGTRGSLGGLARTTKEAIRLMDAYGFDVILVETVGVGQSELDIMKVADTTAVVLNPGSGDVVQVFKAGIMEIADLFIINKADLPGVSKLMTEIEGMLDLVKHDAPWRPPIAQTISTQNKGLAELWSLVEKHRSYLVESGEGERKKTRILQEEVLEVVHYELMKKIEEQNQHGSWREQIERREIDPYTAASSILLEFSEDRNDESTTKEG</sequence>
<dbReference type="RefSeq" id="WP_236337505.1">
    <property type="nucleotide sequence ID" value="NZ_JAKIJS010000001.1"/>
</dbReference>
<dbReference type="EMBL" id="JAKIJS010000001">
    <property type="protein sequence ID" value="MCF6138937.1"/>
    <property type="molecule type" value="Genomic_DNA"/>
</dbReference>
<dbReference type="PANTHER" id="PTHR43087:SF1">
    <property type="entry name" value="LAO_AO TRANSPORT SYSTEM ATPASE"/>
    <property type="match status" value="1"/>
</dbReference>
<dbReference type="CDD" id="cd03114">
    <property type="entry name" value="MMAA-like"/>
    <property type="match status" value="1"/>
</dbReference>
<keyword evidence="7" id="KW-1185">Reference proteome</keyword>
<comment type="caution">
    <text evidence="6">The sequence shown here is derived from an EMBL/GenBank/DDBJ whole genome shotgun (WGS) entry which is preliminary data.</text>
</comment>
<accession>A0ABS9H530</accession>